<evidence type="ECO:0000256" key="1">
    <source>
        <dbReference type="SAM" id="MobiDB-lite"/>
    </source>
</evidence>
<gene>
    <name evidence="3" type="ORF">TrRE_jg2770</name>
</gene>
<keyword evidence="4" id="KW-1185">Reference proteome</keyword>
<sequence length="981" mass="106344">MSAGQLAAETVASVTKEALASPRLSPRNDERADDDFIEGDDLSILSLSRPGTPKAEPSGNVDANDAADSGTATTTRDRDPIPDAVVVEEKEEQEVSPSAVTEGPTLGAVDEVAGASVAPVDGSSPDPVVLGEEEKKEDVAVPPLAASEAPGSGKFNEELLKGKLEAALKRATVAEAEVARRSEEMAALQLDYEKLKLLEEKEHVELEKAEVSNEILAQDLQEQKVHEQELKSIDKFLEEIAVDMTDEKLSSTITELVEEYLVFCDYRNTADCFTAEARCNRFKPTFGYNSERTAIERAAAAKRSLLESFDAGDETAFFSTWSSSVPPHLVNTSKANKTLKFKLHVYFATHALKKRVVFDPESPFPCSTDETEALESLKQFLHDASDDSEIMEEPSLFPFFALSSISHPQKHNSFVSPESTTAIFADDTLSGNDTLTNIWTLNLREELLLFCDNRLPLVAPPKLVTLFQAFHKWESSLQGHVLEGVKVSKEFGDLAVELMGQNVKLIAALAGKDPVTSTYLQNMRRFVIHKKHQMDKMMARIEPSKDLVDQPPPISFKSLKKFLVAHKGETKLLGHVLRALVKRMDGAEDKEVRRHAAHESATGDVLGTFDVGSESVVLDLLSLEAGAPALKQEHDGRATYYAALMISTMAKYKAGRVYLVGEGGGQGVISGLIACLRNSLEGKTCLEAGLISMVGLQRISLEGRAALEDGVVLGFVSKLLATAGVSGRLPEGCFFLQKVMADADDTEAEAALLDVDPTYVSPIKRQKTWNEGGAWKNARAILVGYGSGLVCNICGRGSGSVGEGGGLALLELVKGCEGVEEKQYTANLLKACYRLSNKLDARLEANEAGAVQAVEGYVIRAEGKEKYMAKCVLARLKEEEEEGGRGEEGGGEGGGGEGENTTFDSVEEDVYFSFQRFVEGEEKIHAAIDNVEGGELPPGWETAEDPSTGLRYFYKSDGSDSLWTLPSNSDKVLEAFYLAKG</sequence>
<comment type="caution">
    <text evidence="3">The sequence shown here is derived from an EMBL/GenBank/DDBJ whole genome shotgun (WGS) entry which is preliminary data.</text>
</comment>
<evidence type="ECO:0000313" key="3">
    <source>
        <dbReference type="EMBL" id="GMH75347.1"/>
    </source>
</evidence>
<accession>A0A9W7EDY9</accession>
<dbReference type="PANTHER" id="PTHR14881:SF4">
    <property type="entry name" value="LISH DOMAIN-CONTAINING PROTEIN ARMC9"/>
    <property type="match status" value="1"/>
</dbReference>
<dbReference type="Gene3D" id="2.20.70.10">
    <property type="match status" value="1"/>
</dbReference>
<dbReference type="SUPFAM" id="SSF51045">
    <property type="entry name" value="WW domain"/>
    <property type="match status" value="1"/>
</dbReference>
<dbReference type="OrthoDB" id="538223at2759"/>
<organism evidence="3 4">
    <name type="scientific">Triparma retinervis</name>
    <dbReference type="NCBI Taxonomy" id="2557542"/>
    <lineage>
        <taxon>Eukaryota</taxon>
        <taxon>Sar</taxon>
        <taxon>Stramenopiles</taxon>
        <taxon>Ochrophyta</taxon>
        <taxon>Bolidophyceae</taxon>
        <taxon>Parmales</taxon>
        <taxon>Triparmaceae</taxon>
        <taxon>Triparma</taxon>
    </lineage>
</organism>
<feature type="region of interest" description="Disordered" evidence="1">
    <location>
        <begin position="1"/>
        <end position="140"/>
    </location>
</feature>
<evidence type="ECO:0000313" key="4">
    <source>
        <dbReference type="Proteomes" id="UP001165082"/>
    </source>
</evidence>
<dbReference type="GO" id="GO:0097542">
    <property type="term" value="C:ciliary tip"/>
    <property type="evidence" value="ECO:0007669"/>
    <property type="project" value="TreeGrafter"/>
</dbReference>
<feature type="compositionally biased region" description="Acidic residues" evidence="1">
    <location>
        <begin position="31"/>
        <end position="41"/>
    </location>
</feature>
<proteinExistence type="predicted"/>
<feature type="domain" description="WW" evidence="2">
    <location>
        <begin position="934"/>
        <end position="968"/>
    </location>
</feature>
<dbReference type="InterPro" id="IPR056327">
    <property type="entry name" value="ARMC9_CTLH-like_dom"/>
</dbReference>
<dbReference type="InterPro" id="IPR036020">
    <property type="entry name" value="WW_dom_sf"/>
</dbReference>
<dbReference type="SMART" id="SM00456">
    <property type="entry name" value="WW"/>
    <property type="match status" value="1"/>
</dbReference>
<evidence type="ECO:0000259" key="2">
    <source>
        <dbReference type="PROSITE" id="PS50020"/>
    </source>
</evidence>
<protein>
    <recommendedName>
        <fullName evidence="2">WW domain-containing protein</fullName>
    </recommendedName>
</protein>
<dbReference type="AlphaFoldDB" id="A0A9W7EDY9"/>
<dbReference type="EMBL" id="BRXZ01001618">
    <property type="protein sequence ID" value="GMH75347.1"/>
    <property type="molecule type" value="Genomic_DNA"/>
</dbReference>
<dbReference type="InterPro" id="IPR040369">
    <property type="entry name" value="ARMC9"/>
</dbReference>
<dbReference type="PROSITE" id="PS50896">
    <property type="entry name" value="LISH"/>
    <property type="match status" value="1"/>
</dbReference>
<name>A0A9W7EDY9_9STRA</name>
<dbReference type="Proteomes" id="UP001165082">
    <property type="component" value="Unassembled WGS sequence"/>
</dbReference>
<dbReference type="GO" id="GO:0005814">
    <property type="term" value="C:centriole"/>
    <property type="evidence" value="ECO:0007669"/>
    <property type="project" value="TreeGrafter"/>
</dbReference>
<dbReference type="InterPro" id="IPR006594">
    <property type="entry name" value="LisH"/>
</dbReference>
<dbReference type="GO" id="GO:0036064">
    <property type="term" value="C:ciliary basal body"/>
    <property type="evidence" value="ECO:0007669"/>
    <property type="project" value="InterPro"/>
</dbReference>
<feature type="compositionally biased region" description="Basic and acidic residues" evidence="1">
    <location>
        <begin position="879"/>
        <end position="888"/>
    </location>
</feature>
<dbReference type="PANTHER" id="PTHR14881">
    <property type="entry name" value="LISH DOMAIN-CONTAINING PROTEIN ARMC9"/>
    <property type="match status" value="1"/>
</dbReference>
<dbReference type="GO" id="GO:0060271">
    <property type="term" value="P:cilium assembly"/>
    <property type="evidence" value="ECO:0007669"/>
    <property type="project" value="InterPro"/>
</dbReference>
<dbReference type="InterPro" id="IPR001202">
    <property type="entry name" value="WW_dom"/>
</dbReference>
<reference evidence="3" key="1">
    <citation type="submission" date="2022-07" db="EMBL/GenBank/DDBJ databases">
        <title>Genome analysis of Parmales, a sister group of diatoms, reveals the evolutionary specialization of diatoms from phago-mixotrophs to photoautotrophs.</title>
        <authorList>
            <person name="Ban H."/>
            <person name="Sato S."/>
            <person name="Yoshikawa S."/>
            <person name="Kazumasa Y."/>
            <person name="Nakamura Y."/>
            <person name="Ichinomiya M."/>
            <person name="Saitoh K."/>
            <person name="Sato N."/>
            <person name="Blanc-Mathieu R."/>
            <person name="Endo H."/>
            <person name="Kuwata A."/>
            <person name="Ogata H."/>
        </authorList>
    </citation>
    <scope>NUCLEOTIDE SEQUENCE</scope>
</reference>
<dbReference type="PROSITE" id="PS50020">
    <property type="entry name" value="WW_DOMAIN_2"/>
    <property type="match status" value="1"/>
</dbReference>
<feature type="region of interest" description="Disordered" evidence="1">
    <location>
        <begin position="879"/>
        <end position="902"/>
    </location>
</feature>
<dbReference type="Pfam" id="PF23138">
    <property type="entry name" value="CTLH_Armc9"/>
    <property type="match status" value="1"/>
</dbReference>